<dbReference type="EMBL" id="CACRUW010000005">
    <property type="protein sequence ID" value="VYT94949.1"/>
    <property type="molecule type" value="Genomic_DNA"/>
</dbReference>
<evidence type="ECO:0000313" key="1">
    <source>
        <dbReference type="EMBL" id="VYT94949.1"/>
    </source>
</evidence>
<proteinExistence type="predicted"/>
<name>A0A6N3AR13_PARDI</name>
<reference evidence="1" key="1">
    <citation type="submission" date="2019-11" db="EMBL/GenBank/DDBJ databases">
        <authorList>
            <person name="Feng L."/>
        </authorList>
    </citation>
    <scope>NUCLEOTIDE SEQUENCE</scope>
    <source>
        <strain evidence="1">PdistasonisLFYP31</strain>
    </source>
</reference>
<dbReference type="AlphaFoldDB" id="A0A6N3AR13"/>
<protein>
    <submittedName>
        <fullName evidence="1">Uncharacterized protein</fullName>
    </submittedName>
</protein>
<accession>A0A6N3AR13</accession>
<sequence length="46" mass="5450">MSFPIEQVRLNSFPVYLFLVTKICNRIDITKQKQQKKSLLFGEALY</sequence>
<organism evidence="1">
    <name type="scientific">Parabacteroides distasonis</name>
    <dbReference type="NCBI Taxonomy" id="823"/>
    <lineage>
        <taxon>Bacteria</taxon>
        <taxon>Pseudomonadati</taxon>
        <taxon>Bacteroidota</taxon>
        <taxon>Bacteroidia</taxon>
        <taxon>Bacteroidales</taxon>
        <taxon>Tannerellaceae</taxon>
        <taxon>Parabacteroides</taxon>
    </lineage>
</organism>
<gene>
    <name evidence="1" type="ORF">PDLFYP31_01443</name>
</gene>